<protein>
    <recommendedName>
        <fullName evidence="4">GIY-YIG domain-containing protein</fullName>
    </recommendedName>
</protein>
<evidence type="ECO:0000313" key="3">
    <source>
        <dbReference type="Proteomes" id="UP000245942"/>
    </source>
</evidence>
<dbReference type="GeneID" id="37016143"/>
<name>A0A316U2Y3_9BASI</name>
<gene>
    <name evidence="2" type="ORF">BCV69DRAFT_299986</name>
</gene>
<dbReference type="EMBL" id="KZ819330">
    <property type="protein sequence ID" value="PWN19676.1"/>
    <property type="molecule type" value="Genomic_DNA"/>
</dbReference>
<dbReference type="Proteomes" id="UP000245942">
    <property type="component" value="Unassembled WGS sequence"/>
</dbReference>
<accession>A0A316U2Y3</accession>
<dbReference type="AlphaFoldDB" id="A0A316U2Y3"/>
<sequence length="169" mass="19291">MVREAANVKLSGQCQTFPDVHRLRSESPAGVYLIVGCKKDKVAALYVGQSNDVFRRTLEHQIVYEDKSLPAEQDRRLAYHLLKTCDEVYHFRLAQFAVKEKQTRTMAEGLWCLVAGIFQVKKEWLECRRKFGLVNVGDRVRGGNSTRCFDKPREERAGATGEHGFQDGQ</sequence>
<dbReference type="RefSeq" id="XP_025346836.1">
    <property type="nucleotide sequence ID" value="XM_025494409.1"/>
</dbReference>
<feature type="region of interest" description="Disordered" evidence="1">
    <location>
        <begin position="145"/>
        <end position="169"/>
    </location>
</feature>
<evidence type="ECO:0000313" key="2">
    <source>
        <dbReference type="EMBL" id="PWN19676.1"/>
    </source>
</evidence>
<keyword evidence="3" id="KW-1185">Reference proteome</keyword>
<evidence type="ECO:0008006" key="4">
    <source>
        <dbReference type="Google" id="ProtNLM"/>
    </source>
</evidence>
<feature type="compositionally biased region" description="Basic and acidic residues" evidence="1">
    <location>
        <begin position="148"/>
        <end position="157"/>
    </location>
</feature>
<reference evidence="2 3" key="1">
    <citation type="journal article" date="2018" name="Mol. Biol. Evol.">
        <title>Broad Genomic Sampling Reveals a Smut Pathogenic Ancestry of the Fungal Clade Ustilaginomycotina.</title>
        <authorList>
            <person name="Kijpornyongpan T."/>
            <person name="Mondo S.J."/>
            <person name="Barry K."/>
            <person name="Sandor L."/>
            <person name="Lee J."/>
            <person name="Lipzen A."/>
            <person name="Pangilinan J."/>
            <person name="LaButti K."/>
            <person name="Hainaut M."/>
            <person name="Henrissat B."/>
            <person name="Grigoriev I.V."/>
            <person name="Spatafora J.W."/>
            <person name="Aime M.C."/>
        </authorList>
    </citation>
    <scope>NUCLEOTIDE SEQUENCE [LARGE SCALE GENOMIC DNA]</scope>
    <source>
        <strain evidence="2 3">MCA 4718</strain>
    </source>
</reference>
<organism evidence="2 3">
    <name type="scientific">Pseudomicrostroma glucosiphilum</name>
    <dbReference type="NCBI Taxonomy" id="1684307"/>
    <lineage>
        <taxon>Eukaryota</taxon>
        <taxon>Fungi</taxon>
        <taxon>Dikarya</taxon>
        <taxon>Basidiomycota</taxon>
        <taxon>Ustilaginomycotina</taxon>
        <taxon>Exobasidiomycetes</taxon>
        <taxon>Microstromatales</taxon>
        <taxon>Microstromatales incertae sedis</taxon>
        <taxon>Pseudomicrostroma</taxon>
    </lineage>
</organism>
<proteinExistence type="predicted"/>
<evidence type="ECO:0000256" key="1">
    <source>
        <dbReference type="SAM" id="MobiDB-lite"/>
    </source>
</evidence>